<dbReference type="RefSeq" id="WP_023354977.1">
    <property type="nucleotide sequence ID" value="NZ_KI535368.1"/>
</dbReference>
<dbReference type="Gene3D" id="1.10.1660.10">
    <property type="match status" value="1"/>
</dbReference>
<dbReference type="SMART" id="SM00422">
    <property type="entry name" value="HTH_MERR"/>
    <property type="match status" value="1"/>
</dbReference>
<evidence type="ECO:0000256" key="3">
    <source>
        <dbReference type="ARBA" id="ARBA00023125"/>
    </source>
</evidence>
<dbReference type="EMBL" id="ACIL03000013">
    <property type="protein sequence ID" value="ESL03235.1"/>
    <property type="molecule type" value="Genomic_DNA"/>
</dbReference>
<dbReference type="GO" id="GO:0003700">
    <property type="term" value="F:DNA-binding transcription factor activity"/>
    <property type="evidence" value="ECO:0007669"/>
    <property type="project" value="InterPro"/>
</dbReference>
<keyword evidence="8" id="KW-1185">Reference proteome</keyword>
<dbReference type="GO" id="GO:0003677">
    <property type="term" value="F:DNA binding"/>
    <property type="evidence" value="ECO:0007669"/>
    <property type="project" value="UniProtKB-KW"/>
</dbReference>
<gene>
    <name evidence="7" type="ORF">GCWU0000282_002109</name>
</gene>
<evidence type="ECO:0000256" key="4">
    <source>
        <dbReference type="ARBA" id="ARBA00023163"/>
    </source>
</evidence>
<evidence type="ECO:0000256" key="5">
    <source>
        <dbReference type="SAM" id="Coils"/>
    </source>
</evidence>
<dbReference type="PROSITE" id="PS50937">
    <property type="entry name" value="HTH_MERR_2"/>
    <property type="match status" value="1"/>
</dbReference>
<dbReference type="InterPro" id="IPR000551">
    <property type="entry name" value="MerR-type_HTH_dom"/>
</dbReference>
<dbReference type="PANTHER" id="PTHR30204:SF69">
    <property type="entry name" value="MERR-FAMILY TRANSCRIPTIONAL REGULATOR"/>
    <property type="match status" value="1"/>
</dbReference>
<organism evidence="7 8">
    <name type="scientific">Catonella morbi ATCC 51271</name>
    <dbReference type="NCBI Taxonomy" id="592026"/>
    <lineage>
        <taxon>Bacteria</taxon>
        <taxon>Bacillati</taxon>
        <taxon>Bacillota</taxon>
        <taxon>Clostridia</taxon>
        <taxon>Lachnospirales</taxon>
        <taxon>Lachnospiraceae</taxon>
        <taxon>Catonella</taxon>
    </lineage>
</organism>
<dbReference type="Proteomes" id="UP000018227">
    <property type="component" value="Unassembled WGS sequence"/>
</dbReference>
<comment type="caution">
    <text evidence="7">The sequence shown here is derived from an EMBL/GenBank/DDBJ whole genome shotgun (WGS) entry which is preliminary data.</text>
</comment>
<sequence length="282" mass="33996">MKNNLISIGEMARINRTTINALRLYDSMGLLTPCYTNPKTGYRYYDIRQNARLDMIRYMKELGMELREIKLVMDSEDLLKIEEILIRKREQILNEVEELKIKCDGIDRTIASIERYQRSPRKGTMTLEYIPERRIYSMETDINFYDYDIDTYENILKEFRDKMFFENIPQIYYCNVGTVLEKEDFKNQNYVSHKMFVFVDSHFPLIRDTELIPSWMYACIYLDDFDKEKEYGRRLLRHCKEMGYEVAGNYLCEVLTEFNVFDCEKRSMFLRLQVPVNFNDSI</sequence>
<evidence type="ECO:0000256" key="2">
    <source>
        <dbReference type="ARBA" id="ARBA00023015"/>
    </source>
</evidence>
<dbReference type="STRING" id="592026.GCWU0000282_002109"/>
<proteinExistence type="predicted"/>
<evidence type="ECO:0000259" key="6">
    <source>
        <dbReference type="PROSITE" id="PS50937"/>
    </source>
</evidence>
<dbReference type="InterPro" id="IPR009061">
    <property type="entry name" value="DNA-bd_dom_put_sf"/>
</dbReference>
<name>V2Z8H8_9FIRM</name>
<feature type="domain" description="HTH merR-type" evidence="6">
    <location>
        <begin position="5"/>
        <end position="75"/>
    </location>
</feature>
<evidence type="ECO:0000313" key="8">
    <source>
        <dbReference type="Proteomes" id="UP000018227"/>
    </source>
</evidence>
<accession>V2Z8H8</accession>
<keyword evidence="2" id="KW-0805">Transcription regulation</keyword>
<keyword evidence="4" id="KW-0804">Transcription</keyword>
<dbReference type="PANTHER" id="PTHR30204">
    <property type="entry name" value="REDOX-CYCLING DRUG-SENSING TRANSCRIPTIONAL ACTIVATOR SOXR"/>
    <property type="match status" value="1"/>
</dbReference>
<dbReference type="InterPro" id="IPR047057">
    <property type="entry name" value="MerR_fam"/>
</dbReference>
<dbReference type="AlphaFoldDB" id="V2Z8H8"/>
<dbReference type="Pfam" id="PF13411">
    <property type="entry name" value="MerR_1"/>
    <property type="match status" value="1"/>
</dbReference>
<dbReference type="HOGENOM" id="CLU_065103_0_0_9"/>
<dbReference type="SUPFAM" id="SSF46955">
    <property type="entry name" value="Putative DNA-binding domain"/>
    <property type="match status" value="1"/>
</dbReference>
<dbReference type="eggNOG" id="COG0789">
    <property type="taxonomic scope" value="Bacteria"/>
</dbReference>
<feature type="coiled-coil region" evidence="5">
    <location>
        <begin position="82"/>
        <end position="109"/>
    </location>
</feature>
<protein>
    <submittedName>
        <fullName evidence="7">Transcriptional regulator, MerR family</fullName>
    </submittedName>
</protein>
<dbReference type="OrthoDB" id="9773308at2"/>
<keyword evidence="1" id="KW-0678">Repressor</keyword>
<evidence type="ECO:0000313" key="7">
    <source>
        <dbReference type="EMBL" id="ESL03235.1"/>
    </source>
</evidence>
<keyword evidence="5" id="KW-0175">Coiled coil</keyword>
<evidence type="ECO:0000256" key="1">
    <source>
        <dbReference type="ARBA" id="ARBA00022491"/>
    </source>
</evidence>
<keyword evidence="3" id="KW-0238">DNA-binding</keyword>
<reference evidence="7 8" key="1">
    <citation type="submission" date="2013-06" db="EMBL/GenBank/DDBJ databases">
        <authorList>
            <person name="Weinstock G."/>
            <person name="Sodergren E."/>
            <person name="Clifton S."/>
            <person name="Fulton L."/>
            <person name="Fulton B."/>
            <person name="Courtney L."/>
            <person name="Fronick C."/>
            <person name="Harrison M."/>
            <person name="Strong C."/>
            <person name="Farmer C."/>
            <person name="Delahaunty K."/>
            <person name="Markovic C."/>
            <person name="Hall O."/>
            <person name="Minx P."/>
            <person name="Tomlinson C."/>
            <person name="Mitreva M."/>
            <person name="Nelson J."/>
            <person name="Hou S."/>
            <person name="Wollam A."/>
            <person name="Pepin K.H."/>
            <person name="Johnson M."/>
            <person name="Bhonagiri V."/>
            <person name="Nash W.E."/>
            <person name="Warren W."/>
            <person name="Chinwalla A."/>
            <person name="Mardis E.R."/>
            <person name="Wilson R.K."/>
        </authorList>
    </citation>
    <scope>NUCLEOTIDE SEQUENCE [LARGE SCALE GENOMIC DNA]</scope>
    <source>
        <strain evidence="7 8">ATCC 51271</strain>
    </source>
</reference>